<organism evidence="7 8">
    <name type="scientific">Desulfosarcina widdelii</name>
    <dbReference type="NCBI Taxonomy" id="947919"/>
    <lineage>
        <taxon>Bacteria</taxon>
        <taxon>Pseudomonadati</taxon>
        <taxon>Thermodesulfobacteriota</taxon>
        <taxon>Desulfobacteria</taxon>
        <taxon>Desulfobacterales</taxon>
        <taxon>Desulfosarcinaceae</taxon>
        <taxon>Desulfosarcina</taxon>
    </lineage>
</organism>
<sequence>MKKSLWIGMIGLLILSGCAAPQTNTGKGATYGAAGGAIAGAILGQAIGRDTEGTLLGAAAGAAVGAAAGAGVGQMMDRQEAEMRDALAASDAAAVKREGDLLAITLKGDVSFDLDSDIVRPGLYTELDRIAQIMIKYPQTSILVEGHTDSTGSESYNQQLSERRANSVKNLLVQRGVQAYRINILGYGESRPVATNATPEGRQMNRRVEIRINPTTAQG</sequence>
<dbReference type="InterPro" id="IPR006665">
    <property type="entry name" value="OmpA-like"/>
</dbReference>
<dbReference type="PROSITE" id="PS51257">
    <property type="entry name" value="PROKAR_LIPOPROTEIN"/>
    <property type="match status" value="1"/>
</dbReference>
<dbReference type="PRINTS" id="PR01023">
    <property type="entry name" value="NAFLGMOTY"/>
</dbReference>
<dbReference type="Gene3D" id="3.30.1330.60">
    <property type="entry name" value="OmpA-like domain"/>
    <property type="match status" value="1"/>
</dbReference>
<feature type="signal peptide" evidence="5">
    <location>
        <begin position="1"/>
        <end position="19"/>
    </location>
</feature>
<evidence type="ECO:0000256" key="1">
    <source>
        <dbReference type="ARBA" id="ARBA00004442"/>
    </source>
</evidence>
<evidence type="ECO:0000259" key="6">
    <source>
        <dbReference type="PROSITE" id="PS51123"/>
    </source>
</evidence>
<keyword evidence="3" id="KW-0998">Cell outer membrane</keyword>
<dbReference type="PROSITE" id="PS01068">
    <property type="entry name" value="OMPA_1"/>
    <property type="match status" value="1"/>
</dbReference>
<keyword evidence="7" id="KW-0449">Lipoprotein</keyword>
<evidence type="ECO:0000256" key="5">
    <source>
        <dbReference type="SAM" id="SignalP"/>
    </source>
</evidence>
<dbReference type="InterPro" id="IPR006690">
    <property type="entry name" value="OMPA-like_CS"/>
</dbReference>
<dbReference type="CDD" id="cd07185">
    <property type="entry name" value="OmpA_C-like"/>
    <property type="match status" value="1"/>
</dbReference>
<evidence type="ECO:0000256" key="3">
    <source>
        <dbReference type="ARBA" id="ARBA00023237"/>
    </source>
</evidence>
<comment type="subcellular location">
    <subcellularLocation>
        <location evidence="1">Cell outer membrane</location>
    </subcellularLocation>
</comment>
<accession>A0A5K7YVL5</accession>
<reference evidence="7 8" key="1">
    <citation type="submission" date="2019-11" db="EMBL/GenBank/DDBJ databases">
        <title>Comparative genomics of hydrocarbon-degrading Desulfosarcina strains.</title>
        <authorList>
            <person name="Watanabe M."/>
            <person name="Kojima H."/>
            <person name="Fukui M."/>
        </authorList>
    </citation>
    <scope>NUCLEOTIDE SEQUENCE [LARGE SCALE GENOMIC DNA]</scope>
    <source>
        <strain evidence="7 8">PP31</strain>
    </source>
</reference>
<dbReference type="InterPro" id="IPR006664">
    <property type="entry name" value="OMP_bac"/>
</dbReference>
<dbReference type="KEGG" id="dwd:DSCW_07730"/>
<dbReference type="SUPFAM" id="SSF103088">
    <property type="entry name" value="OmpA-like"/>
    <property type="match status" value="1"/>
</dbReference>
<dbReference type="InterPro" id="IPR039567">
    <property type="entry name" value="Gly-zipper"/>
</dbReference>
<dbReference type="Proteomes" id="UP000427769">
    <property type="component" value="Chromosome"/>
</dbReference>
<feature type="chain" id="PRO_5024283666" evidence="5">
    <location>
        <begin position="20"/>
        <end position="219"/>
    </location>
</feature>
<name>A0A5K7YVL5_9BACT</name>
<dbReference type="PANTHER" id="PTHR30329">
    <property type="entry name" value="STATOR ELEMENT OF FLAGELLAR MOTOR COMPLEX"/>
    <property type="match status" value="1"/>
</dbReference>
<dbReference type="PANTHER" id="PTHR30329:SF21">
    <property type="entry name" value="LIPOPROTEIN YIAD-RELATED"/>
    <property type="match status" value="1"/>
</dbReference>
<dbReference type="PROSITE" id="PS51123">
    <property type="entry name" value="OMPA_2"/>
    <property type="match status" value="1"/>
</dbReference>
<dbReference type="GO" id="GO:0009279">
    <property type="term" value="C:cell outer membrane"/>
    <property type="evidence" value="ECO:0007669"/>
    <property type="project" value="UniProtKB-SubCell"/>
</dbReference>
<evidence type="ECO:0000313" key="7">
    <source>
        <dbReference type="EMBL" id="BBO73356.1"/>
    </source>
</evidence>
<gene>
    <name evidence="7" type="ORF">DSCW_07730</name>
</gene>
<keyword evidence="5" id="KW-0732">Signal</keyword>
<dbReference type="EMBL" id="AP021875">
    <property type="protein sequence ID" value="BBO73356.1"/>
    <property type="molecule type" value="Genomic_DNA"/>
</dbReference>
<evidence type="ECO:0000256" key="4">
    <source>
        <dbReference type="PROSITE-ProRule" id="PRU00473"/>
    </source>
</evidence>
<feature type="domain" description="OmpA-like" evidence="6">
    <location>
        <begin position="99"/>
        <end position="216"/>
    </location>
</feature>
<dbReference type="Pfam" id="PF00691">
    <property type="entry name" value="OmpA"/>
    <property type="match status" value="1"/>
</dbReference>
<dbReference type="PRINTS" id="PR01021">
    <property type="entry name" value="OMPADOMAIN"/>
</dbReference>
<keyword evidence="2 4" id="KW-0472">Membrane</keyword>
<proteinExistence type="predicted"/>
<dbReference type="InterPro" id="IPR050330">
    <property type="entry name" value="Bact_OuterMem_StrucFunc"/>
</dbReference>
<dbReference type="OrthoDB" id="9805566at2"/>
<protein>
    <submittedName>
        <fullName evidence="7">OmpA family lipoprotein</fullName>
    </submittedName>
</protein>
<evidence type="ECO:0000313" key="8">
    <source>
        <dbReference type="Proteomes" id="UP000427769"/>
    </source>
</evidence>
<dbReference type="InterPro" id="IPR036737">
    <property type="entry name" value="OmpA-like_sf"/>
</dbReference>
<dbReference type="Pfam" id="PF13488">
    <property type="entry name" value="Gly-zipper_Omp"/>
    <property type="match status" value="1"/>
</dbReference>
<dbReference type="RefSeq" id="WP_155302470.1">
    <property type="nucleotide sequence ID" value="NZ_AP021875.1"/>
</dbReference>
<dbReference type="AlphaFoldDB" id="A0A5K7YVL5"/>
<keyword evidence="8" id="KW-1185">Reference proteome</keyword>
<evidence type="ECO:0000256" key="2">
    <source>
        <dbReference type="ARBA" id="ARBA00023136"/>
    </source>
</evidence>